<evidence type="ECO:0000256" key="2">
    <source>
        <dbReference type="ARBA" id="ARBA00012438"/>
    </source>
</evidence>
<comment type="caution">
    <text evidence="10">The sequence shown here is derived from an EMBL/GenBank/DDBJ whole genome shotgun (WGS) entry which is preliminary data.</text>
</comment>
<dbReference type="Pfam" id="PF02518">
    <property type="entry name" value="HATPase_c"/>
    <property type="match status" value="1"/>
</dbReference>
<evidence type="ECO:0000259" key="8">
    <source>
        <dbReference type="PROSITE" id="PS50109"/>
    </source>
</evidence>
<keyword evidence="4" id="KW-0808">Transferase</keyword>
<dbReference type="InterPro" id="IPR004358">
    <property type="entry name" value="Sig_transdc_His_kin-like_C"/>
</dbReference>
<organism evidence="10 11">
    <name type="scientific">Penicillium cataractarum</name>
    <dbReference type="NCBI Taxonomy" id="2100454"/>
    <lineage>
        <taxon>Eukaryota</taxon>
        <taxon>Fungi</taxon>
        <taxon>Dikarya</taxon>
        <taxon>Ascomycota</taxon>
        <taxon>Pezizomycotina</taxon>
        <taxon>Eurotiomycetes</taxon>
        <taxon>Eurotiomycetidae</taxon>
        <taxon>Eurotiales</taxon>
        <taxon>Aspergillaceae</taxon>
        <taxon>Penicillium</taxon>
    </lineage>
</organism>
<feature type="compositionally biased region" description="Polar residues" evidence="7">
    <location>
        <begin position="482"/>
        <end position="494"/>
    </location>
</feature>
<dbReference type="EC" id="2.7.13.3" evidence="2"/>
<dbReference type="SMART" id="SM00388">
    <property type="entry name" value="HisKA"/>
    <property type="match status" value="1"/>
</dbReference>
<dbReference type="InterPro" id="IPR011006">
    <property type="entry name" value="CheY-like_superfamily"/>
</dbReference>
<name>A0A9W9VIG8_9EURO</name>
<dbReference type="SUPFAM" id="SSF52172">
    <property type="entry name" value="CheY-like"/>
    <property type="match status" value="1"/>
</dbReference>
<feature type="region of interest" description="Disordered" evidence="7">
    <location>
        <begin position="286"/>
        <end position="346"/>
    </location>
</feature>
<feature type="region of interest" description="Disordered" evidence="7">
    <location>
        <begin position="482"/>
        <end position="513"/>
    </location>
</feature>
<dbReference type="InterPro" id="IPR036890">
    <property type="entry name" value="HATPase_C_sf"/>
</dbReference>
<dbReference type="SMART" id="SM00448">
    <property type="entry name" value="REC"/>
    <property type="match status" value="1"/>
</dbReference>
<dbReference type="Gene3D" id="3.30.565.10">
    <property type="entry name" value="Histidine kinase-like ATPase, C-terminal domain"/>
    <property type="match status" value="1"/>
</dbReference>
<reference evidence="10" key="1">
    <citation type="submission" date="2022-11" db="EMBL/GenBank/DDBJ databases">
        <authorList>
            <person name="Petersen C."/>
        </authorList>
    </citation>
    <scope>NUCLEOTIDE SEQUENCE</scope>
    <source>
        <strain evidence="10">IBT 29864</strain>
    </source>
</reference>
<accession>A0A9W9VIG8</accession>
<dbReference type="PROSITE" id="PS50110">
    <property type="entry name" value="RESPONSE_REGULATORY"/>
    <property type="match status" value="1"/>
</dbReference>
<evidence type="ECO:0000256" key="5">
    <source>
        <dbReference type="ARBA" id="ARBA00022777"/>
    </source>
</evidence>
<dbReference type="PRINTS" id="PR00344">
    <property type="entry name" value="BCTRLSENSOR"/>
</dbReference>
<dbReference type="InterPro" id="IPR036097">
    <property type="entry name" value="HisK_dim/P_sf"/>
</dbReference>
<evidence type="ECO:0000256" key="4">
    <source>
        <dbReference type="ARBA" id="ARBA00022679"/>
    </source>
</evidence>
<dbReference type="Proteomes" id="UP001147782">
    <property type="component" value="Unassembled WGS sequence"/>
</dbReference>
<dbReference type="GeneID" id="81435186"/>
<dbReference type="InterPro" id="IPR005467">
    <property type="entry name" value="His_kinase_dom"/>
</dbReference>
<feature type="compositionally biased region" description="Polar residues" evidence="7">
    <location>
        <begin position="290"/>
        <end position="299"/>
    </location>
</feature>
<dbReference type="SUPFAM" id="SSF55781">
    <property type="entry name" value="GAF domain-like"/>
    <property type="match status" value="1"/>
</dbReference>
<feature type="compositionally biased region" description="Low complexity" evidence="7">
    <location>
        <begin position="307"/>
        <end position="319"/>
    </location>
</feature>
<reference evidence="10" key="2">
    <citation type="journal article" date="2023" name="IMA Fungus">
        <title>Comparative genomic study of the Penicillium genus elucidates a diverse pangenome and 15 lateral gene transfer events.</title>
        <authorList>
            <person name="Petersen C."/>
            <person name="Sorensen T."/>
            <person name="Nielsen M.R."/>
            <person name="Sondergaard T.E."/>
            <person name="Sorensen J.L."/>
            <person name="Fitzpatrick D.A."/>
            <person name="Frisvad J.C."/>
            <person name="Nielsen K.L."/>
        </authorList>
    </citation>
    <scope>NUCLEOTIDE SEQUENCE</scope>
    <source>
        <strain evidence="10">IBT 29864</strain>
    </source>
</reference>
<keyword evidence="11" id="KW-1185">Reference proteome</keyword>
<feature type="domain" description="Response regulatory" evidence="9">
    <location>
        <begin position="1095"/>
        <end position="1220"/>
    </location>
</feature>
<sequence>MEPNRAEEHQAGRRAREVYRYFRPERLETIQENTSSPAEPASLLKPPGSNNSTPAEHFSSPGNMPQASEHPTWAPLQPMPESLILGDANETLNSLAQLAALRLNVDRVFISVSDRDSQFIIAQASQTKNGDGGYDPIGNAVNTGCYTLDVSAWNMCKAMSFLCYQQDTVALHQSNREKGEYNFLVCNDLSQDGRYKDLPFVVGEPGFRFYAGTPLTTESNVNIGCFFALDTKSHDEFSYIEKETMGYMGMLIMDFLKVSRQASDGRHAARLSRGINLFVEGHSSFEKTSSRPVSGNFGSQPGHPGISTSVSRSPSTSTQHSRDDFSSRSRSRSVRSSTSTADSVDERAIPSSLDSYMAERLTNISSGTRGLPAKSWTFRRAANLIRESLELEEKSGVIFLEAGGDLAADIGTDSDTSNSCASESSRPASVVALSTPETAFGPDSTSHKPLPVMKLDEEYLRGLLKRHKRGHIWNFHRDGQLSSSDGEDYFQQSHTRGRARSSTDLSRSRRRTKAKDNSLLNRYFPGATQVLFVPLWNAANSQWFGGFFCWTNVEHKVFSPSIELSSLLSFGSSIMAECSRIETVISDQQKDDFLGSISHELRSPLHGVLAATEMLKDTNLDQYQNSLIETVDACGRTLLDTMNQVLDFSKIMSLERKSRRRRRCKALPQDLDRSHLSAAHLDLYKPTDLSVVAEEVVEGVFLGHMHNQRSTASLDLLGTSLVAPEFPEDLHAVKPNVKVILDIAPTEWIYHAPPGAVRRIIMNLFSNALKYTPAGQVRLRLEAEEKPETSSKRPANRERTKERNVILTVSDTGKGISEEFLRGKLFTPFAQEDSLAVGSGLGLSIVRSLIQSLGGSIDIKSCLGEGTTVRVSLPLTRLEQNGDEFGLDLVPGRAQLSRQISTLQGHEGRTVAILGVDPGDAPSDPKWADLSRYITDWYGLRLVSMSASEPIDLIVADELPSETAISQSSATMKTALLVVSDQYVGRESVPVQWLGGTKSANMINRPCGPHKLRRYISKCLDEASSLPLPSETNEIVLPEQPGPFSTRAIVASLHSAKKPPANGDIDRKRARSFTLPAELVPKPFMEPMTEKRDARILVVEDNKINLNLMLAYLKKRQLATLDSAENGCLAVEAVKKQDDDNYDIIFMDISMPEMDGFEAARAIRALEKERSPGSTPAIIIALTGLSSSEDESKALESGMDMFLTKPVSFKNVGKLLKEWTDRQDEGNSDSSA</sequence>
<dbReference type="RefSeq" id="XP_056558221.1">
    <property type="nucleotide sequence ID" value="XM_056696009.1"/>
</dbReference>
<dbReference type="Pfam" id="PF00072">
    <property type="entry name" value="Response_reg"/>
    <property type="match status" value="1"/>
</dbReference>
<dbReference type="SUPFAM" id="SSF55874">
    <property type="entry name" value="ATPase domain of HSP90 chaperone/DNA topoisomerase II/histidine kinase"/>
    <property type="match status" value="1"/>
</dbReference>
<dbReference type="CDD" id="cd17546">
    <property type="entry name" value="REC_hyHK_CKI1_RcsC-like"/>
    <property type="match status" value="1"/>
</dbReference>
<dbReference type="CDD" id="cd00082">
    <property type="entry name" value="HisKA"/>
    <property type="match status" value="1"/>
</dbReference>
<feature type="compositionally biased region" description="Polar residues" evidence="7">
    <location>
        <begin position="48"/>
        <end position="66"/>
    </location>
</feature>
<feature type="region of interest" description="Disordered" evidence="7">
    <location>
        <begin position="27"/>
        <end position="78"/>
    </location>
</feature>
<evidence type="ECO:0000256" key="1">
    <source>
        <dbReference type="ARBA" id="ARBA00000085"/>
    </source>
</evidence>
<gene>
    <name evidence="10" type="ORF">N7496_003078</name>
</gene>
<keyword evidence="5" id="KW-0418">Kinase</keyword>
<dbReference type="SMART" id="SM00387">
    <property type="entry name" value="HATPase_c"/>
    <property type="match status" value="1"/>
</dbReference>
<dbReference type="InterPro" id="IPR003594">
    <property type="entry name" value="HATPase_dom"/>
</dbReference>
<proteinExistence type="predicted"/>
<dbReference type="PANTHER" id="PTHR43047">
    <property type="entry name" value="TWO-COMPONENT HISTIDINE PROTEIN KINASE"/>
    <property type="match status" value="1"/>
</dbReference>
<dbReference type="GO" id="GO:0000155">
    <property type="term" value="F:phosphorelay sensor kinase activity"/>
    <property type="evidence" value="ECO:0007669"/>
    <property type="project" value="InterPro"/>
</dbReference>
<dbReference type="OrthoDB" id="303614at2759"/>
<feature type="modified residue" description="4-aspartylphosphate" evidence="6">
    <location>
        <position position="1148"/>
    </location>
</feature>
<dbReference type="FunFam" id="1.10.287.130:FF:000023">
    <property type="entry name" value="Sensor histidine kinase/response regulator, putative"/>
    <property type="match status" value="1"/>
</dbReference>
<dbReference type="PANTHER" id="PTHR43047:SF72">
    <property type="entry name" value="OSMOSENSING HISTIDINE PROTEIN KINASE SLN1"/>
    <property type="match status" value="1"/>
</dbReference>
<evidence type="ECO:0000256" key="7">
    <source>
        <dbReference type="SAM" id="MobiDB-lite"/>
    </source>
</evidence>
<dbReference type="EMBL" id="JAPZBS010000002">
    <property type="protein sequence ID" value="KAJ5380650.1"/>
    <property type="molecule type" value="Genomic_DNA"/>
</dbReference>
<dbReference type="InterPro" id="IPR001789">
    <property type="entry name" value="Sig_transdc_resp-reg_receiver"/>
</dbReference>
<dbReference type="SUPFAM" id="SSF47384">
    <property type="entry name" value="Homodimeric domain of signal transducing histidine kinase"/>
    <property type="match status" value="1"/>
</dbReference>
<dbReference type="GO" id="GO:0005886">
    <property type="term" value="C:plasma membrane"/>
    <property type="evidence" value="ECO:0007669"/>
    <property type="project" value="TreeGrafter"/>
</dbReference>
<dbReference type="Gene3D" id="1.10.287.130">
    <property type="match status" value="1"/>
</dbReference>
<dbReference type="Pfam" id="PF00512">
    <property type="entry name" value="HisKA"/>
    <property type="match status" value="1"/>
</dbReference>
<feature type="domain" description="Histidine kinase" evidence="8">
    <location>
        <begin position="596"/>
        <end position="877"/>
    </location>
</feature>
<evidence type="ECO:0000259" key="9">
    <source>
        <dbReference type="PROSITE" id="PS50110"/>
    </source>
</evidence>
<evidence type="ECO:0000256" key="3">
    <source>
        <dbReference type="ARBA" id="ARBA00022553"/>
    </source>
</evidence>
<comment type="catalytic activity">
    <reaction evidence="1">
        <text>ATP + protein L-histidine = ADP + protein N-phospho-L-histidine.</text>
        <dbReference type="EC" id="2.7.13.3"/>
    </reaction>
</comment>
<evidence type="ECO:0000313" key="11">
    <source>
        <dbReference type="Proteomes" id="UP001147782"/>
    </source>
</evidence>
<dbReference type="Gene3D" id="3.40.50.2300">
    <property type="match status" value="1"/>
</dbReference>
<protein>
    <recommendedName>
        <fullName evidence="2">histidine kinase</fullName>
        <ecNumber evidence="2">2.7.13.3</ecNumber>
    </recommendedName>
</protein>
<dbReference type="PROSITE" id="PS50109">
    <property type="entry name" value="HIS_KIN"/>
    <property type="match status" value="1"/>
</dbReference>
<dbReference type="GO" id="GO:0009927">
    <property type="term" value="F:histidine phosphotransfer kinase activity"/>
    <property type="evidence" value="ECO:0007669"/>
    <property type="project" value="TreeGrafter"/>
</dbReference>
<evidence type="ECO:0000256" key="6">
    <source>
        <dbReference type="PROSITE-ProRule" id="PRU00169"/>
    </source>
</evidence>
<dbReference type="InterPro" id="IPR003661">
    <property type="entry name" value="HisK_dim/P_dom"/>
</dbReference>
<evidence type="ECO:0000313" key="10">
    <source>
        <dbReference type="EMBL" id="KAJ5380650.1"/>
    </source>
</evidence>
<keyword evidence="3 6" id="KW-0597">Phosphoprotein</keyword>
<dbReference type="AlphaFoldDB" id="A0A9W9VIG8"/>